<dbReference type="PIRSF" id="PIRSF007797">
    <property type="entry name" value="RSM22"/>
    <property type="match status" value="1"/>
</dbReference>
<protein>
    <submittedName>
        <fullName evidence="10">DEKNAAC102668</fullName>
    </submittedName>
</protein>
<feature type="region of interest" description="Disordered" evidence="9">
    <location>
        <begin position="292"/>
        <end position="312"/>
    </location>
</feature>
<proteinExistence type="predicted"/>
<evidence type="ECO:0000313" key="10">
    <source>
        <dbReference type="EMBL" id="VEU21802.1"/>
    </source>
</evidence>
<dbReference type="Pfam" id="PF09243">
    <property type="entry name" value="Rsm22"/>
    <property type="match status" value="2"/>
</dbReference>
<dbReference type="InParanoid" id="A0A448YLI5"/>
<dbReference type="GO" id="GO:0006412">
    <property type="term" value="P:translation"/>
    <property type="evidence" value="ECO:0007669"/>
    <property type="project" value="InterPro"/>
</dbReference>
<dbReference type="GO" id="GO:0046872">
    <property type="term" value="F:metal ion binding"/>
    <property type="evidence" value="ECO:0007669"/>
    <property type="project" value="UniProtKB-KW"/>
</dbReference>
<dbReference type="InterPro" id="IPR015324">
    <property type="entry name" value="Ribosomal_Rsm22-like"/>
</dbReference>
<dbReference type="GO" id="GO:0051536">
    <property type="term" value="F:iron-sulfur cluster binding"/>
    <property type="evidence" value="ECO:0007669"/>
    <property type="project" value="UniProtKB-KW"/>
</dbReference>
<reference evidence="10 11" key="1">
    <citation type="submission" date="2018-12" db="EMBL/GenBank/DDBJ databases">
        <authorList>
            <person name="Tiukova I."/>
            <person name="Dainat J."/>
        </authorList>
    </citation>
    <scope>NUCLEOTIDE SEQUENCE [LARGE SCALE GENOMIC DNA]</scope>
</reference>
<keyword evidence="6" id="KW-0496">Mitochondrion</keyword>
<keyword evidence="5" id="KW-0411">Iron-sulfur</keyword>
<evidence type="ECO:0000256" key="5">
    <source>
        <dbReference type="ARBA" id="ARBA00023014"/>
    </source>
</evidence>
<dbReference type="InterPro" id="IPR016522">
    <property type="entry name" value="RSM22_mit_bud"/>
</dbReference>
<dbReference type="InterPro" id="IPR029063">
    <property type="entry name" value="SAM-dependent_MTases_sf"/>
</dbReference>
<feature type="coiled-coil region" evidence="8">
    <location>
        <begin position="661"/>
        <end position="688"/>
    </location>
</feature>
<dbReference type="Proteomes" id="UP000290900">
    <property type="component" value="Unassembled WGS sequence"/>
</dbReference>
<accession>A0A448YLI5</accession>
<dbReference type="EMBL" id="CAACVR010000012">
    <property type="protein sequence ID" value="VEU21802.1"/>
    <property type="molecule type" value="Genomic_DNA"/>
</dbReference>
<dbReference type="SUPFAM" id="SSF53335">
    <property type="entry name" value="S-adenosyl-L-methionine-dependent methyltransferases"/>
    <property type="match status" value="1"/>
</dbReference>
<dbReference type="GO" id="GO:0008168">
    <property type="term" value="F:methyltransferase activity"/>
    <property type="evidence" value="ECO:0007669"/>
    <property type="project" value="InterPro"/>
</dbReference>
<comment type="function">
    <text evidence="7">Mitochondrial ribosome (mitoribosome) assembly factor. Binds at the interface of the head and body domains of the mitochondrial small ribosomal subunit (mt-SSU), occluding the mRNA channel and preventing compaction of the head domain towards the body. Probable inactive methyltransferase: retains the characteristic folding and ability to bind S-adenosyl-L-methionine, but it probably lost its methyltransferase activity.</text>
</comment>
<evidence type="ECO:0000256" key="3">
    <source>
        <dbReference type="ARBA" id="ARBA00022946"/>
    </source>
</evidence>
<keyword evidence="8" id="KW-0175">Coiled coil</keyword>
<evidence type="ECO:0000256" key="9">
    <source>
        <dbReference type="SAM" id="MobiDB-lite"/>
    </source>
</evidence>
<evidence type="ECO:0000256" key="4">
    <source>
        <dbReference type="ARBA" id="ARBA00023004"/>
    </source>
</evidence>
<evidence type="ECO:0000256" key="1">
    <source>
        <dbReference type="ARBA" id="ARBA00004173"/>
    </source>
</evidence>
<evidence type="ECO:0000313" key="11">
    <source>
        <dbReference type="Proteomes" id="UP000290900"/>
    </source>
</evidence>
<dbReference type="OrthoDB" id="421327at2759"/>
<dbReference type="STRING" id="13370.A0A448YLI5"/>
<keyword evidence="11" id="KW-1185">Reference proteome</keyword>
<dbReference type="GO" id="GO:0005763">
    <property type="term" value="C:mitochondrial small ribosomal subunit"/>
    <property type="evidence" value="ECO:0007669"/>
    <property type="project" value="TreeGrafter"/>
</dbReference>
<gene>
    <name evidence="10" type="ORF">BRENAR_LOCUS2534</name>
</gene>
<dbReference type="GO" id="GO:0003735">
    <property type="term" value="F:structural constituent of ribosome"/>
    <property type="evidence" value="ECO:0007669"/>
    <property type="project" value="TreeGrafter"/>
</dbReference>
<organism evidence="10 11">
    <name type="scientific">Brettanomyces naardenensis</name>
    <name type="common">Yeast</name>
    <dbReference type="NCBI Taxonomy" id="13370"/>
    <lineage>
        <taxon>Eukaryota</taxon>
        <taxon>Fungi</taxon>
        <taxon>Dikarya</taxon>
        <taxon>Ascomycota</taxon>
        <taxon>Saccharomycotina</taxon>
        <taxon>Pichiomycetes</taxon>
        <taxon>Pichiales</taxon>
        <taxon>Pichiaceae</taxon>
        <taxon>Brettanomyces</taxon>
    </lineage>
</organism>
<feature type="region of interest" description="Disordered" evidence="9">
    <location>
        <begin position="76"/>
        <end position="95"/>
    </location>
</feature>
<keyword evidence="2" id="KW-0479">Metal-binding</keyword>
<dbReference type="FunCoup" id="A0A448YLI5">
    <property type="interactions" value="319"/>
</dbReference>
<dbReference type="AlphaFoldDB" id="A0A448YLI5"/>
<evidence type="ECO:0000256" key="6">
    <source>
        <dbReference type="ARBA" id="ARBA00023128"/>
    </source>
</evidence>
<comment type="subcellular location">
    <subcellularLocation>
        <location evidence="1">Mitochondrion</location>
    </subcellularLocation>
</comment>
<dbReference type="PANTHER" id="PTHR13184:SF5">
    <property type="entry name" value="METHYLTRANSFERASE-LIKE PROTEIN 17, MITOCHONDRIAL"/>
    <property type="match status" value="1"/>
</dbReference>
<name>A0A448YLI5_BRENA</name>
<dbReference type="PANTHER" id="PTHR13184">
    <property type="entry name" value="37S RIBOSOMAL PROTEIN S22"/>
    <property type="match status" value="1"/>
</dbReference>
<sequence length="728" mass="82398">MLRFTGGSGYSYTRSFSHSLTHRFSPSLCCPLSHPFNGSARRSAHRLPDKLISDDHLADEAFGQLVNEAINGRNPLHNHRVLTPEEADQGVDPRYRDPQTGELLDGATSREARLDARTLKGRVNRNQIKIPQELSKVIKYNMLFAYEPRHFKQQAAQYYMALNENGLPKPADNELETDVIIATTFSQNYAVAYQVLDELRKRVGIEKFNPKKVLDCGNGPGVGMLALNELMGEGFNPVKKDVYVGGSYYMMRRAKVMLSRQVNEAGERGEASGPVDDVASAEQVTNAAAETVTEQANDSPGATILPETDVSDSVGDESPFFKVRTKNLHIKSVLLNKLRPKSRKYDLIIAENQLLKDRSLFPHQVDDQLDELVARLEPGGYLVLLERGNPLGAESIARARQVILRPENNEGRVGKVAREYRKRGTTERSEVEESLMEEASEQLQVEPEILENYDVEVQQEQSQDLAVNLRILAPCPHHGPCPLQYFNPNYYRYGQLGKKLKFCSFSINVLRPPYLLELKQGSRLATKWTDKNSGEGIKGLAKAGNGRAYGLDYETAHYSYLIVERSSEDPSELANLRLEEEELREVGYRSTNEEESPRVLAPPLKRKGLVCLDVCGPSGHAEKWYISKSTGKQDFHDARKVKMGDLWELGVKSAIQSRKENTFYMKRLQEKEAKLREMEKRNSDRLKRKIKKDYKDAIGTEVNEGDLEGRLRRMAKIDAYEFLKNERT</sequence>
<evidence type="ECO:0000256" key="7">
    <source>
        <dbReference type="ARBA" id="ARBA00045681"/>
    </source>
</evidence>
<keyword evidence="3" id="KW-0809">Transit peptide</keyword>
<evidence type="ECO:0000256" key="2">
    <source>
        <dbReference type="ARBA" id="ARBA00022723"/>
    </source>
</evidence>
<evidence type="ECO:0000256" key="8">
    <source>
        <dbReference type="SAM" id="Coils"/>
    </source>
</evidence>
<dbReference type="InterPro" id="IPR052571">
    <property type="entry name" value="Mt_RNA_Methyltransferase"/>
</dbReference>
<keyword evidence="4" id="KW-0408">Iron</keyword>